<dbReference type="AlphaFoldDB" id="A0AAN9RYJ5"/>
<evidence type="ECO:0000313" key="3">
    <source>
        <dbReference type="Proteomes" id="UP001386955"/>
    </source>
</evidence>
<feature type="compositionally biased region" description="Basic and acidic residues" evidence="1">
    <location>
        <begin position="67"/>
        <end position="85"/>
    </location>
</feature>
<accession>A0AAN9RYJ5</accession>
<feature type="compositionally biased region" description="Acidic residues" evidence="1">
    <location>
        <begin position="86"/>
        <end position="96"/>
    </location>
</feature>
<name>A0AAN9RYJ5_PSOTE</name>
<organism evidence="2 3">
    <name type="scientific">Psophocarpus tetragonolobus</name>
    <name type="common">Winged bean</name>
    <name type="synonym">Dolichos tetragonolobus</name>
    <dbReference type="NCBI Taxonomy" id="3891"/>
    <lineage>
        <taxon>Eukaryota</taxon>
        <taxon>Viridiplantae</taxon>
        <taxon>Streptophyta</taxon>
        <taxon>Embryophyta</taxon>
        <taxon>Tracheophyta</taxon>
        <taxon>Spermatophyta</taxon>
        <taxon>Magnoliopsida</taxon>
        <taxon>eudicotyledons</taxon>
        <taxon>Gunneridae</taxon>
        <taxon>Pentapetalae</taxon>
        <taxon>rosids</taxon>
        <taxon>fabids</taxon>
        <taxon>Fabales</taxon>
        <taxon>Fabaceae</taxon>
        <taxon>Papilionoideae</taxon>
        <taxon>50 kb inversion clade</taxon>
        <taxon>NPAAA clade</taxon>
        <taxon>indigoferoid/millettioid clade</taxon>
        <taxon>Phaseoleae</taxon>
        <taxon>Psophocarpus</taxon>
    </lineage>
</organism>
<dbReference type="Proteomes" id="UP001386955">
    <property type="component" value="Unassembled WGS sequence"/>
</dbReference>
<feature type="compositionally biased region" description="Polar residues" evidence="1">
    <location>
        <begin position="8"/>
        <end position="23"/>
    </location>
</feature>
<feature type="region of interest" description="Disordered" evidence="1">
    <location>
        <begin position="67"/>
        <end position="96"/>
    </location>
</feature>
<sequence length="96" mass="10982">MKLVEDVANSQIEDTSKQLTPNGSEKDFTMTKPFDTNQWTFLEFEEVAGVQKRSGQLVPVWKDNRRRSLDGSHEMESGDVSREGNAEDEVYVEEIN</sequence>
<proteinExistence type="predicted"/>
<feature type="region of interest" description="Disordered" evidence="1">
    <location>
        <begin position="1"/>
        <end position="31"/>
    </location>
</feature>
<comment type="caution">
    <text evidence="2">The sequence shown here is derived from an EMBL/GenBank/DDBJ whole genome shotgun (WGS) entry which is preliminary data.</text>
</comment>
<reference evidence="2 3" key="1">
    <citation type="submission" date="2024-01" db="EMBL/GenBank/DDBJ databases">
        <title>The genomes of 5 underutilized Papilionoideae crops provide insights into root nodulation and disease resistanc.</title>
        <authorList>
            <person name="Jiang F."/>
        </authorList>
    </citation>
    <scope>NUCLEOTIDE SEQUENCE [LARGE SCALE GENOMIC DNA]</scope>
    <source>
        <strain evidence="2">DUOXIRENSHENG_FW03</strain>
        <tissue evidence="2">Leaves</tissue>
    </source>
</reference>
<gene>
    <name evidence="2" type="ORF">VNO78_31166</name>
</gene>
<protein>
    <submittedName>
        <fullName evidence="2">Uncharacterized protein</fullName>
    </submittedName>
</protein>
<keyword evidence="3" id="KW-1185">Reference proteome</keyword>
<dbReference type="EMBL" id="JAYMYS010000008">
    <property type="protein sequence ID" value="KAK7385445.1"/>
    <property type="molecule type" value="Genomic_DNA"/>
</dbReference>
<evidence type="ECO:0000256" key="1">
    <source>
        <dbReference type="SAM" id="MobiDB-lite"/>
    </source>
</evidence>
<evidence type="ECO:0000313" key="2">
    <source>
        <dbReference type="EMBL" id="KAK7385445.1"/>
    </source>
</evidence>